<dbReference type="RefSeq" id="XP_024577515.1">
    <property type="nucleotide sequence ID" value="XM_024726883.1"/>
</dbReference>
<sequence>MGVFKRAIDSLQGCDRPTLHLVSYFKSQLPQMLDDIKFAPAALKQNMRAVIAELKANISNKFVPDVIHEVAYLLHSLSKVVAADQDGKALELLEKDGLLTHLFGDETAFRVCTRCSRTVVHFSSEKGSLSGTKNLNRHLEVCTGADTNRKRRRTLDEFLTVAPDRLTKCRVTEGCVRACDNDGRPYQSFASESMKAVLEILLDIGKRNPQTRALGPRCAVTDSIVGP</sequence>
<reference evidence="2" key="1">
    <citation type="submission" date="2014-09" db="EMBL/GenBank/DDBJ databases">
        <authorList>
            <person name="Sharma Rahul"/>
            <person name="Thines Marco"/>
        </authorList>
    </citation>
    <scope>NUCLEOTIDE SEQUENCE [LARGE SCALE GENOMIC DNA]</scope>
</reference>
<dbReference type="Proteomes" id="UP000054928">
    <property type="component" value="Unassembled WGS sequence"/>
</dbReference>
<proteinExistence type="predicted"/>
<dbReference type="EMBL" id="CCYD01000524">
    <property type="protein sequence ID" value="CEG41146.1"/>
    <property type="molecule type" value="Genomic_DNA"/>
</dbReference>
<organism evidence="1 2">
    <name type="scientific">Plasmopara halstedii</name>
    <name type="common">Downy mildew of sunflower</name>
    <dbReference type="NCBI Taxonomy" id="4781"/>
    <lineage>
        <taxon>Eukaryota</taxon>
        <taxon>Sar</taxon>
        <taxon>Stramenopiles</taxon>
        <taxon>Oomycota</taxon>
        <taxon>Peronosporomycetes</taxon>
        <taxon>Peronosporales</taxon>
        <taxon>Peronosporaceae</taxon>
        <taxon>Plasmopara</taxon>
    </lineage>
</organism>
<name>A0A0P1AK08_PLAHL</name>
<dbReference type="GeneID" id="36406365"/>
<evidence type="ECO:0000313" key="2">
    <source>
        <dbReference type="Proteomes" id="UP000054928"/>
    </source>
</evidence>
<dbReference type="AlphaFoldDB" id="A0A0P1AK08"/>
<evidence type="ECO:0008006" key="3">
    <source>
        <dbReference type="Google" id="ProtNLM"/>
    </source>
</evidence>
<keyword evidence="2" id="KW-1185">Reference proteome</keyword>
<accession>A0A0P1AK08</accession>
<evidence type="ECO:0000313" key="1">
    <source>
        <dbReference type="EMBL" id="CEG41146.1"/>
    </source>
</evidence>
<protein>
    <recommendedName>
        <fullName evidence="3">BED-type domain-containing protein</fullName>
    </recommendedName>
</protein>